<gene>
    <name evidence="3" type="ORF">RDWZM_003507</name>
</gene>
<keyword evidence="2" id="KW-0732">Signal</keyword>
<keyword evidence="4" id="KW-1185">Reference proteome</keyword>
<protein>
    <submittedName>
        <fullName evidence="3">Uncharacterized protein</fullName>
    </submittedName>
</protein>
<feature type="signal peptide" evidence="2">
    <location>
        <begin position="1"/>
        <end position="21"/>
    </location>
</feature>
<evidence type="ECO:0000313" key="3">
    <source>
        <dbReference type="EMBL" id="KAJ6224962.1"/>
    </source>
</evidence>
<reference evidence="3" key="1">
    <citation type="submission" date="2022-12" db="EMBL/GenBank/DDBJ databases">
        <title>Genome assemblies of Blomia tropicalis.</title>
        <authorList>
            <person name="Cui Y."/>
        </authorList>
    </citation>
    <scope>NUCLEOTIDE SEQUENCE</scope>
    <source>
        <tissue evidence="3">Adult mites</tissue>
    </source>
</reference>
<sequence length="506" mass="58116">MIKSIGNHLLLVFLLTIVANADQNGKPNEKESLASMPKSFSPISNQDSKINLKNNDEQIMGKNGLNLKRSIPLLNIEPRQPNDELSELEKAKLFCQQLAFANQLNIDYDRNSEFEHSIGPKRDSTLIFPGEEDEMKMEEHEDRDTSLSTKNVNQCIRKYISDAQTSSNLHQSRTEQTRKDGIKRSLSIDYTEDSSDEDNGYSYGSDSFSKKLDFLFGHEGIRFKRANSRPNMNENKLNKNKNSIFLQLFVPVSTAKPEIIRQLARRTVSLGPVLRSANASTLTIAPTSTINHSSEINSSTMPTSMSTFKPINIIRRLLMFNSSPNLYEPKQQPKSETKPLLVYTIPRSQYLLDDNPSKSKPIRFVKKNPFDKEGIRFRRSTRNAVTIQSFHRPIASNPFPFDNEGIRFKKSPFEAEGIRFKKTPFEAEGIRYRKSSPFNDEGIRFKKSPFDEEGIRYKKSLPFNDEGIRFKKSPFEAEGIRYKKSPFDEEGIRYKKSPFDEEGIRY</sequence>
<name>A0A9Q0MFY1_BLOTA</name>
<evidence type="ECO:0000256" key="2">
    <source>
        <dbReference type="SAM" id="SignalP"/>
    </source>
</evidence>
<feature type="chain" id="PRO_5040463095" evidence="2">
    <location>
        <begin position="22"/>
        <end position="506"/>
    </location>
</feature>
<dbReference type="Proteomes" id="UP001142055">
    <property type="component" value="Chromosome 1"/>
</dbReference>
<accession>A0A9Q0MFY1</accession>
<proteinExistence type="predicted"/>
<dbReference type="EMBL" id="JAPWDV010000001">
    <property type="protein sequence ID" value="KAJ6224962.1"/>
    <property type="molecule type" value="Genomic_DNA"/>
</dbReference>
<evidence type="ECO:0000313" key="4">
    <source>
        <dbReference type="Proteomes" id="UP001142055"/>
    </source>
</evidence>
<evidence type="ECO:0000256" key="1">
    <source>
        <dbReference type="SAM" id="MobiDB-lite"/>
    </source>
</evidence>
<feature type="region of interest" description="Disordered" evidence="1">
    <location>
        <begin position="26"/>
        <end position="49"/>
    </location>
</feature>
<comment type="caution">
    <text evidence="3">The sequence shown here is derived from an EMBL/GenBank/DDBJ whole genome shotgun (WGS) entry which is preliminary data.</text>
</comment>
<dbReference type="AlphaFoldDB" id="A0A9Q0MFY1"/>
<organism evidence="3 4">
    <name type="scientific">Blomia tropicalis</name>
    <name type="common">Mite</name>
    <dbReference type="NCBI Taxonomy" id="40697"/>
    <lineage>
        <taxon>Eukaryota</taxon>
        <taxon>Metazoa</taxon>
        <taxon>Ecdysozoa</taxon>
        <taxon>Arthropoda</taxon>
        <taxon>Chelicerata</taxon>
        <taxon>Arachnida</taxon>
        <taxon>Acari</taxon>
        <taxon>Acariformes</taxon>
        <taxon>Sarcoptiformes</taxon>
        <taxon>Astigmata</taxon>
        <taxon>Glycyphagoidea</taxon>
        <taxon>Echimyopodidae</taxon>
        <taxon>Blomia</taxon>
    </lineage>
</organism>